<organism evidence="1 2">
    <name type="scientific">Couchioplanes caeruleus subsp. caeruleus</name>
    <dbReference type="NCBI Taxonomy" id="56427"/>
    <lineage>
        <taxon>Bacteria</taxon>
        <taxon>Bacillati</taxon>
        <taxon>Actinomycetota</taxon>
        <taxon>Actinomycetes</taxon>
        <taxon>Micromonosporales</taxon>
        <taxon>Micromonosporaceae</taxon>
        <taxon>Couchioplanes</taxon>
    </lineage>
</organism>
<protein>
    <submittedName>
        <fullName evidence="1">Uncharacterized protein</fullName>
    </submittedName>
</protein>
<dbReference type="Proteomes" id="UP000182486">
    <property type="component" value="Unassembled WGS sequence"/>
</dbReference>
<sequence>MGAAMQTPDGTWRVEPYLRPRTRSWWYRLVGPASDNVIEDLSIGAVERLLTEMGYDLADLVDVPAPGGGSDRRSSESA</sequence>
<dbReference type="AlphaFoldDB" id="A0A1K0FPA6"/>
<proteinExistence type="predicted"/>
<evidence type="ECO:0000313" key="1">
    <source>
        <dbReference type="EMBL" id="OJF14544.1"/>
    </source>
</evidence>
<dbReference type="RefSeq" id="WP_071804605.1">
    <property type="nucleotide sequence ID" value="NZ_MEIA01000096.1"/>
</dbReference>
<accession>A0A1K0FPA6</accession>
<reference evidence="1 2" key="1">
    <citation type="submission" date="2016-09" db="EMBL/GenBank/DDBJ databases">
        <title>Couchioplanes caeruleus draft genome sequence.</title>
        <authorList>
            <person name="Sheehan J."/>
            <person name="Caffrey P."/>
        </authorList>
    </citation>
    <scope>NUCLEOTIDE SEQUENCE [LARGE SCALE GENOMIC DNA]</scope>
    <source>
        <strain evidence="1 2">DSM 43634</strain>
    </source>
</reference>
<dbReference type="EMBL" id="MEIA01000096">
    <property type="protein sequence ID" value="OJF14544.1"/>
    <property type="molecule type" value="Genomic_DNA"/>
</dbReference>
<keyword evidence="2" id="KW-1185">Reference proteome</keyword>
<gene>
    <name evidence="1" type="ORF">BG844_09440</name>
</gene>
<name>A0A1K0FPA6_9ACTN</name>
<comment type="caution">
    <text evidence="1">The sequence shown here is derived from an EMBL/GenBank/DDBJ whole genome shotgun (WGS) entry which is preliminary data.</text>
</comment>
<evidence type="ECO:0000313" key="2">
    <source>
        <dbReference type="Proteomes" id="UP000182486"/>
    </source>
</evidence>